<feature type="compositionally biased region" description="Acidic residues" evidence="1">
    <location>
        <begin position="119"/>
        <end position="147"/>
    </location>
</feature>
<evidence type="ECO:0000313" key="2">
    <source>
        <dbReference type="WBParaSite" id="MCU_001641-RB"/>
    </source>
</evidence>
<accession>A0A5K3EM76</accession>
<feature type="compositionally biased region" description="Basic residues" evidence="1">
    <location>
        <begin position="18"/>
        <end position="34"/>
    </location>
</feature>
<evidence type="ECO:0000256" key="1">
    <source>
        <dbReference type="SAM" id="MobiDB-lite"/>
    </source>
</evidence>
<sequence length="211" mass="23580">MNTMPPVTSVSRTNKGLNRLKSRRKSTKKNHSRSKNASISNDLPAVVGSAINGNNAKFPNRDQQKPTPAPSLATQKQKTPNPLLRDLGKIATANNSEGVLDGQERRKEYKMYEKCTESIDVEDDEEEEDEEEEEEDEDDEEMLDGDSSDFTTPDLVDQINELGTTFGLVELMESHGKFFPEWDDVPSIGHSRLPKGSTVNTSKDSIFEYAI</sequence>
<feature type="compositionally biased region" description="Polar residues" evidence="1">
    <location>
        <begin position="1"/>
        <end position="16"/>
    </location>
</feature>
<dbReference type="AlphaFoldDB" id="A0A5K3EM76"/>
<protein>
    <submittedName>
        <fullName evidence="2">Pepdidase_M14_N domain-containing protein</fullName>
    </submittedName>
</protein>
<feature type="compositionally biased region" description="Basic and acidic residues" evidence="1">
    <location>
        <begin position="102"/>
        <end position="117"/>
    </location>
</feature>
<proteinExistence type="predicted"/>
<dbReference type="WBParaSite" id="MCU_001641-RB">
    <property type="protein sequence ID" value="MCU_001641-RB"/>
    <property type="gene ID" value="MCU_001641"/>
</dbReference>
<organism evidence="2">
    <name type="scientific">Mesocestoides corti</name>
    <name type="common">Flatworm</name>
    <dbReference type="NCBI Taxonomy" id="53468"/>
    <lineage>
        <taxon>Eukaryota</taxon>
        <taxon>Metazoa</taxon>
        <taxon>Spiralia</taxon>
        <taxon>Lophotrochozoa</taxon>
        <taxon>Platyhelminthes</taxon>
        <taxon>Cestoda</taxon>
        <taxon>Eucestoda</taxon>
        <taxon>Cyclophyllidea</taxon>
        <taxon>Mesocestoididae</taxon>
        <taxon>Mesocestoides</taxon>
    </lineage>
</organism>
<feature type="region of interest" description="Disordered" evidence="1">
    <location>
        <begin position="1"/>
        <end position="154"/>
    </location>
</feature>
<reference evidence="2" key="1">
    <citation type="submission" date="2019-11" db="UniProtKB">
        <authorList>
            <consortium name="WormBaseParasite"/>
        </authorList>
    </citation>
    <scope>IDENTIFICATION</scope>
</reference>
<name>A0A5K3EM76_MESCO</name>